<feature type="region of interest" description="Disordered" evidence="3">
    <location>
        <begin position="92"/>
        <end position="120"/>
    </location>
</feature>
<feature type="compositionally biased region" description="Basic residues" evidence="3">
    <location>
        <begin position="217"/>
        <end position="226"/>
    </location>
</feature>
<protein>
    <submittedName>
        <fullName evidence="5">Gag-pol polyprotein</fullName>
    </submittedName>
</protein>
<dbReference type="Pfam" id="PF00098">
    <property type="entry name" value="zf-CCHC"/>
    <property type="match status" value="1"/>
</dbReference>
<evidence type="ECO:0000313" key="5">
    <source>
        <dbReference type="EMBL" id="KMQ85363.1"/>
    </source>
</evidence>
<gene>
    <name evidence="5" type="ORF">RF55_16151</name>
</gene>
<dbReference type="Gene3D" id="4.10.60.10">
    <property type="entry name" value="Zinc finger, CCHC-type"/>
    <property type="match status" value="1"/>
</dbReference>
<sequence length="447" mass="50887">MKRRIRGVGEIIKSLIEKVITTGDFSYQRIRNTKLMEELGEMRRKKMDRMREIENLKKIVRDLRQETGVQKTREVPKGKERETEVREIRTGTMKGRGGGKENPIPLAQPGTSTSFGSGKEISDNRKVTVDISKRLDWSNVPENEQIPWGPIGKKEITQEDIREMMKNLMKVRKETGKPKIIENIQVAPPRRERVVNKEDHEKREKEEEKDQEDWQVVKRKDKKKGKESRQRGILIEIPGPEGTKKADDLAAKLNEVLKGQAKAIRSIIKGELRIVRLDCLASPKEIRDIIAENGKCLVKDIKVGDIREMRNTLGMAWVQCPLAAAIAVASKRKLRIGWTMARVELLESRPVQCFRCWGYGHVRFACTSPEDRSKSCFRCGEEGHIAIRCEATSRCGLCRSQGRNDGHRMGSTQCGADRRPAKNVRKATGQTEPARGADDEMEVADEN</sequence>
<evidence type="ECO:0000256" key="3">
    <source>
        <dbReference type="SAM" id="MobiDB-lite"/>
    </source>
</evidence>
<dbReference type="OrthoDB" id="7555146at2759"/>
<dbReference type="SUPFAM" id="SSF57756">
    <property type="entry name" value="Retrovirus zinc finger-like domains"/>
    <property type="match status" value="1"/>
</dbReference>
<feature type="compositionally biased region" description="Basic and acidic residues" evidence="3">
    <location>
        <begin position="189"/>
        <end position="208"/>
    </location>
</feature>
<dbReference type="InterPro" id="IPR036875">
    <property type="entry name" value="Znf_CCHC_sf"/>
</dbReference>
<feature type="region of interest" description="Disordered" evidence="3">
    <location>
        <begin position="179"/>
        <end position="232"/>
    </location>
</feature>
<keyword evidence="1" id="KW-0479">Metal-binding</keyword>
<organism evidence="5 6">
    <name type="scientific">Lasius niger</name>
    <name type="common">Black garden ant</name>
    <dbReference type="NCBI Taxonomy" id="67767"/>
    <lineage>
        <taxon>Eukaryota</taxon>
        <taxon>Metazoa</taxon>
        <taxon>Ecdysozoa</taxon>
        <taxon>Arthropoda</taxon>
        <taxon>Hexapoda</taxon>
        <taxon>Insecta</taxon>
        <taxon>Pterygota</taxon>
        <taxon>Neoptera</taxon>
        <taxon>Endopterygota</taxon>
        <taxon>Hymenoptera</taxon>
        <taxon>Apocrita</taxon>
        <taxon>Aculeata</taxon>
        <taxon>Formicoidea</taxon>
        <taxon>Formicidae</taxon>
        <taxon>Formicinae</taxon>
        <taxon>Lasius</taxon>
        <taxon>Lasius</taxon>
    </lineage>
</organism>
<feature type="coiled-coil region" evidence="2">
    <location>
        <begin position="36"/>
        <end position="66"/>
    </location>
</feature>
<dbReference type="AlphaFoldDB" id="A0A0J7K4G1"/>
<evidence type="ECO:0000256" key="2">
    <source>
        <dbReference type="SAM" id="Coils"/>
    </source>
</evidence>
<dbReference type="SMART" id="SM00343">
    <property type="entry name" value="ZnF_C2HC"/>
    <property type="match status" value="2"/>
</dbReference>
<keyword evidence="1" id="KW-0862">Zinc</keyword>
<dbReference type="Proteomes" id="UP000036403">
    <property type="component" value="Unassembled WGS sequence"/>
</dbReference>
<dbReference type="GO" id="GO:0003676">
    <property type="term" value="F:nucleic acid binding"/>
    <property type="evidence" value="ECO:0007669"/>
    <property type="project" value="InterPro"/>
</dbReference>
<evidence type="ECO:0000256" key="1">
    <source>
        <dbReference type="PROSITE-ProRule" id="PRU00047"/>
    </source>
</evidence>
<dbReference type="GO" id="GO:0008270">
    <property type="term" value="F:zinc ion binding"/>
    <property type="evidence" value="ECO:0007669"/>
    <property type="project" value="UniProtKB-KW"/>
</dbReference>
<name>A0A0J7K4G1_LASNI</name>
<dbReference type="EMBL" id="LBMM01014034">
    <property type="protein sequence ID" value="KMQ85363.1"/>
    <property type="molecule type" value="Genomic_DNA"/>
</dbReference>
<keyword evidence="6" id="KW-1185">Reference proteome</keyword>
<dbReference type="PROSITE" id="PS50158">
    <property type="entry name" value="ZF_CCHC"/>
    <property type="match status" value="1"/>
</dbReference>
<keyword evidence="1" id="KW-0863">Zinc-finger</keyword>
<accession>A0A0J7K4G1</accession>
<evidence type="ECO:0000259" key="4">
    <source>
        <dbReference type="PROSITE" id="PS50158"/>
    </source>
</evidence>
<proteinExistence type="predicted"/>
<reference evidence="5 6" key="1">
    <citation type="submission" date="2015-04" db="EMBL/GenBank/DDBJ databases">
        <title>Lasius niger genome sequencing.</title>
        <authorList>
            <person name="Konorov E.A."/>
            <person name="Nikitin M.A."/>
            <person name="Kirill M.V."/>
            <person name="Chang P."/>
        </authorList>
    </citation>
    <scope>NUCLEOTIDE SEQUENCE [LARGE SCALE GENOMIC DNA]</scope>
    <source>
        <tissue evidence="5">Whole</tissue>
    </source>
</reference>
<dbReference type="InterPro" id="IPR001878">
    <property type="entry name" value="Znf_CCHC"/>
</dbReference>
<evidence type="ECO:0000313" key="6">
    <source>
        <dbReference type="Proteomes" id="UP000036403"/>
    </source>
</evidence>
<feature type="domain" description="CCHC-type" evidence="4">
    <location>
        <begin position="376"/>
        <end position="389"/>
    </location>
</feature>
<keyword evidence="2" id="KW-0175">Coiled coil</keyword>
<comment type="caution">
    <text evidence="5">The sequence shown here is derived from an EMBL/GenBank/DDBJ whole genome shotgun (WGS) entry which is preliminary data.</text>
</comment>
<dbReference type="STRING" id="67767.A0A0J7K4G1"/>
<feature type="region of interest" description="Disordered" evidence="3">
    <location>
        <begin position="404"/>
        <end position="447"/>
    </location>
</feature>
<dbReference type="PaxDb" id="67767-A0A0J7K4G1"/>